<dbReference type="KEGG" id="yli:2911320"/>
<keyword evidence="3 5" id="KW-1133">Transmembrane helix</keyword>
<dbReference type="GO" id="GO:0012505">
    <property type="term" value="C:endomembrane system"/>
    <property type="evidence" value="ECO:0007669"/>
    <property type="project" value="UniProtKB-SubCell"/>
</dbReference>
<evidence type="ECO:0000313" key="8">
    <source>
        <dbReference type="EMBL" id="RDW25655.1"/>
    </source>
</evidence>
<evidence type="ECO:0000256" key="1">
    <source>
        <dbReference type="ARBA" id="ARBA00004127"/>
    </source>
</evidence>
<dbReference type="EMBL" id="CP017556">
    <property type="protein sequence ID" value="AOW04066.1"/>
    <property type="molecule type" value="Genomic_DNA"/>
</dbReference>
<dbReference type="OrthoDB" id="2555434at2759"/>
<dbReference type="GeneID" id="2911320"/>
<evidence type="ECO:0000256" key="5">
    <source>
        <dbReference type="SAM" id="Phobius"/>
    </source>
</evidence>
<dbReference type="InterPro" id="IPR003807">
    <property type="entry name" value="DUF202"/>
</dbReference>
<reference evidence="8 10" key="2">
    <citation type="submission" date="2018-07" db="EMBL/GenBank/DDBJ databases">
        <title>Draft Genome Assemblies for Five Robust Yarrowia lipolytica Strains Exhibiting High Lipid Production and Pentose Sugar Utilization and Sugar Alcohol Secretion from Undetoxified Lignocellulosic Biomass Hydrolysates.</title>
        <authorList>
            <consortium name="DOE Joint Genome Institute"/>
            <person name="Walker C."/>
            <person name="Ryu S."/>
            <person name="Na H."/>
            <person name="Zane M."/>
            <person name="LaButti K."/>
            <person name="Lipzen A."/>
            <person name="Haridas S."/>
            <person name="Barry K."/>
            <person name="Grigoriev I.V."/>
            <person name="Quarterman J."/>
            <person name="Slininger P."/>
            <person name="Dien B."/>
            <person name="Trinh C.T."/>
        </authorList>
    </citation>
    <scope>NUCLEOTIDE SEQUENCE [LARGE SCALE GENOMIC DNA]</scope>
    <source>
        <strain evidence="8 10">YB392</strain>
    </source>
</reference>
<keyword evidence="2 5" id="KW-0812">Transmembrane</keyword>
<evidence type="ECO:0000313" key="9">
    <source>
        <dbReference type="Proteomes" id="UP000182444"/>
    </source>
</evidence>
<evidence type="ECO:0000259" key="6">
    <source>
        <dbReference type="Pfam" id="PF02656"/>
    </source>
</evidence>
<dbReference type="EMBL" id="KZ858997">
    <property type="protein sequence ID" value="RDW25655.1"/>
    <property type="molecule type" value="Genomic_DNA"/>
</dbReference>
<evidence type="ECO:0000256" key="2">
    <source>
        <dbReference type="ARBA" id="ARBA00022692"/>
    </source>
</evidence>
<accession>A0A1D8NEK8</accession>
<sequence>MNFSGLSNDDKLDIRAAQRTFQGAYYRTALGQLGFALVVLKLFNYDFLAVGSTFTAQGCLILLIGHLRSRRADEMIHSHDFETSGNTVMMLFVLNLTCYVTLVYHLLRV</sequence>
<name>A0A1D8NEK8_YARLL</name>
<dbReference type="VEuPathDB" id="FungiDB:YALI1_D17829g"/>
<protein>
    <recommendedName>
        <fullName evidence="6">DUF202 domain-containing protein</fullName>
    </recommendedName>
</protein>
<keyword evidence="4 5" id="KW-0472">Membrane</keyword>
<dbReference type="RefSeq" id="XP_502828.1">
    <property type="nucleotide sequence ID" value="XM_502828.1"/>
</dbReference>
<dbReference type="PANTHER" id="PTHR38646">
    <property type="entry name" value="YALI0F00814P"/>
    <property type="match status" value="1"/>
</dbReference>
<evidence type="ECO:0000256" key="3">
    <source>
        <dbReference type="ARBA" id="ARBA00022989"/>
    </source>
</evidence>
<dbReference type="OMA" id="ADEMIHS"/>
<dbReference type="eggNOG" id="ENOG502S764">
    <property type="taxonomic scope" value="Eukaryota"/>
</dbReference>
<gene>
    <name evidence="8" type="ORF">B0I71DRAFT_132210</name>
    <name evidence="7" type="ORF">YALI1_D17829g</name>
</gene>
<dbReference type="PANTHER" id="PTHR38646:SF1">
    <property type="entry name" value="DUF202 DOMAIN-CONTAINING PROTEIN"/>
    <property type="match status" value="1"/>
</dbReference>
<dbReference type="Pfam" id="PF02656">
    <property type="entry name" value="DUF202"/>
    <property type="match status" value="1"/>
</dbReference>
<organism evidence="7 9">
    <name type="scientific">Yarrowia lipolytica</name>
    <name type="common">Candida lipolytica</name>
    <dbReference type="NCBI Taxonomy" id="4952"/>
    <lineage>
        <taxon>Eukaryota</taxon>
        <taxon>Fungi</taxon>
        <taxon>Dikarya</taxon>
        <taxon>Ascomycota</taxon>
        <taxon>Saccharomycotina</taxon>
        <taxon>Dipodascomycetes</taxon>
        <taxon>Dipodascales</taxon>
        <taxon>Dipodascales incertae sedis</taxon>
        <taxon>Yarrowia</taxon>
    </lineage>
</organism>
<feature type="domain" description="DUF202" evidence="6">
    <location>
        <begin position="16"/>
        <end position="72"/>
    </location>
</feature>
<reference evidence="7 9" key="1">
    <citation type="journal article" date="2016" name="PLoS ONE">
        <title>Sequence Assembly of Yarrowia lipolytica Strain W29/CLIB89 Shows Transposable Element Diversity.</title>
        <authorList>
            <person name="Magnan C."/>
            <person name="Yu J."/>
            <person name="Chang I."/>
            <person name="Jahn E."/>
            <person name="Kanomata Y."/>
            <person name="Wu J."/>
            <person name="Zeller M."/>
            <person name="Oakes M."/>
            <person name="Baldi P."/>
            <person name="Sandmeyer S."/>
        </authorList>
    </citation>
    <scope>NUCLEOTIDE SEQUENCE [LARGE SCALE GENOMIC DNA]</scope>
    <source>
        <strain evidence="7">CLIB89</strain>
        <strain evidence="9">CLIB89(W29)</strain>
    </source>
</reference>
<evidence type="ECO:0000313" key="7">
    <source>
        <dbReference type="EMBL" id="AOW04066.1"/>
    </source>
</evidence>
<comment type="subcellular location">
    <subcellularLocation>
        <location evidence="1">Endomembrane system</location>
        <topology evidence="1">Multi-pass membrane protein</topology>
    </subcellularLocation>
</comment>
<dbReference type="AlphaFoldDB" id="A0A1D8NEK8"/>
<dbReference type="VEuPathDB" id="FungiDB:YALI0_D14586g"/>
<feature type="transmembrane region" description="Helical" evidence="5">
    <location>
        <begin position="49"/>
        <end position="67"/>
    </location>
</feature>
<proteinExistence type="predicted"/>
<dbReference type="Proteomes" id="UP000256601">
    <property type="component" value="Unassembled WGS sequence"/>
</dbReference>
<evidence type="ECO:0000313" key="10">
    <source>
        <dbReference type="Proteomes" id="UP000256601"/>
    </source>
</evidence>
<dbReference type="Proteomes" id="UP000182444">
    <property type="component" value="Chromosome 1D"/>
</dbReference>
<evidence type="ECO:0000256" key="4">
    <source>
        <dbReference type="ARBA" id="ARBA00023136"/>
    </source>
</evidence>
<feature type="transmembrane region" description="Helical" evidence="5">
    <location>
        <begin position="88"/>
        <end position="107"/>
    </location>
</feature>